<feature type="transmembrane region" description="Helical" evidence="1">
    <location>
        <begin position="340"/>
        <end position="360"/>
    </location>
</feature>
<feature type="transmembrane region" description="Helical" evidence="1">
    <location>
        <begin position="39"/>
        <end position="65"/>
    </location>
</feature>
<dbReference type="Proteomes" id="UP000612282">
    <property type="component" value="Unassembled WGS sequence"/>
</dbReference>
<keyword evidence="1" id="KW-0472">Membrane</keyword>
<sequence>MLSVLRRWSLLAGFVTAGFTLIAAAFAVAAIGPAPQLRSAVALIPMAALVVLLTCGQMLILPVAGDIAARLAGERHLGAHLGALATAGGVGVLVTRPVVGRLLEHEPVAPWALLAGLAALAALMMWGIQAPAGRDPGLMTTLLSDCSKELFSCLSGCSKVFEEAVMAEVSALIGVDRAMRIVRMTGTALVTGVAGGTVTAALTLLMARDVAPVALILGIVVPGLLAALIAGRIVLPGEALADRWIVAAGGAGALLIAVSQAAATDTAVTLSDLASGVAIAVVYGSVYGLIAAVPAIAVLVPVVLLLWARVTWRVLQSVVVVAVMAWTAAFTLLLGTETNIPATLLACTAAVLAGIGAVHATRPAS</sequence>
<protein>
    <submittedName>
        <fullName evidence="2">Uncharacterized protein</fullName>
    </submittedName>
</protein>
<keyword evidence="3" id="KW-1185">Reference proteome</keyword>
<feature type="transmembrane region" description="Helical" evidence="1">
    <location>
        <begin position="108"/>
        <end position="128"/>
    </location>
</feature>
<feature type="transmembrane region" description="Helical" evidence="1">
    <location>
        <begin position="283"/>
        <end position="307"/>
    </location>
</feature>
<feature type="transmembrane region" description="Helical" evidence="1">
    <location>
        <begin position="314"/>
        <end position="334"/>
    </location>
</feature>
<dbReference type="SUPFAM" id="SSF103473">
    <property type="entry name" value="MFS general substrate transporter"/>
    <property type="match status" value="1"/>
</dbReference>
<dbReference type="RefSeq" id="WP_203804293.1">
    <property type="nucleotide sequence ID" value="NZ_BAAAQE010000093.1"/>
</dbReference>
<name>A0ABQ3XK75_9ACTN</name>
<gene>
    <name evidence="2" type="ORF">Aco03nite_073000</name>
</gene>
<evidence type="ECO:0000256" key="1">
    <source>
        <dbReference type="SAM" id="Phobius"/>
    </source>
</evidence>
<keyword evidence="1" id="KW-1133">Transmembrane helix</keyword>
<reference evidence="2 3" key="1">
    <citation type="submission" date="2021-01" db="EMBL/GenBank/DDBJ databases">
        <title>Whole genome shotgun sequence of Actinoplanes couchii NBRC 106145.</title>
        <authorList>
            <person name="Komaki H."/>
            <person name="Tamura T."/>
        </authorList>
    </citation>
    <scope>NUCLEOTIDE SEQUENCE [LARGE SCALE GENOMIC DNA]</scope>
    <source>
        <strain evidence="2 3">NBRC 106145</strain>
    </source>
</reference>
<dbReference type="InterPro" id="IPR036259">
    <property type="entry name" value="MFS_trans_sf"/>
</dbReference>
<feature type="transmembrane region" description="Helical" evidence="1">
    <location>
        <begin position="187"/>
        <end position="207"/>
    </location>
</feature>
<keyword evidence="1" id="KW-0812">Transmembrane</keyword>
<accession>A0ABQ3XK75</accession>
<dbReference type="EMBL" id="BOMG01000092">
    <property type="protein sequence ID" value="GID58896.1"/>
    <property type="molecule type" value="Genomic_DNA"/>
</dbReference>
<comment type="caution">
    <text evidence="2">The sequence shown here is derived from an EMBL/GenBank/DDBJ whole genome shotgun (WGS) entry which is preliminary data.</text>
</comment>
<feature type="transmembrane region" description="Helical" evidence="1">
    <location>
        <begin position="244"/>
        <end position="263"/>
    </location>
</feature>
<evidence type="ECO:0000313" key="3">
    <source>
        <dbReference type="Proteomes" id="UP000612282"/>
    </source>
</evidence>
<organism evidence="2 3">
    <name type="scientific">Actinoplanes couchii</name>
    <dbReference type="NCBI Taxonomy" id="403638"/>
    <lineage>
        <taxon>Bacteria</taxon>
        <taxon>Bacillati</taxon>
        <taxon>Actinomycetota</taxon>
        <taxon>Actinomycetes</taxon>
        <taxon>Micromonosporales</taxon>
        <taxon>Micromonosporaceae</taxon>
        <taxon>Actinoplanes</taxon>
    </lineage>
</organism>
<feature type="transmembrane region" description="Helical" evidence="1">
    <location>
        <begin position="77"/>
        <end position="96"/>
    </location>
</feature>
<evidence type="ECO:0000313" key="2">
    <source>
        <dbReference type="EMBL" id="GID58896.1"/>
    </source>
</evidence>
<feature type="transmembrane region" description="Helical" evidence="1">
    <location>
        <begin position="213"/>
        <end position="235"/>
    </location>
</feature>
<proteinExistence type="predicted"/>